<keyword evidence="1 4" id="KW-0808">Transferase</keyword>
<accession>A0ABW1BPJ9</accession>
<dbReference type="PANTHER" id="PTHR43877">
    <property type="entry name" value="AMINOALKYLPHOSPHONATE N-ACETYLTRANSFERASE-RELATED-RELATED"/>
    <property type="match status" value="1"/>
</dbReference>
<protein>
    <submittedName>
        <fullName evidence="4">GNAT family N-acetyltransferase</fullName>
        <ecNumber evidence="4">2.3.-.-</ecNumber>
    </submittedName>
</protein>
<keyword evidence="2 4" id="KW-0012">Acyltransferase</keyword>
<name>A0ABW1BPJ9_9ACTN</name>
<dbReference type="Pfam" id="PF00583">
    <property type="entry name" value="Acetyltransf_1"/>
    <property type="match status" value="1"/>
</dbReference>
<organism evidence="4 5">
    <name type="scientific">Nonomuraea harbinensis</name>
    <dbReference type="NCBI Taxonomy" id="1286938"/>
    <lineage>
        <taxon>Bacteria</taxon>
        <taxon>Bacillati</taxon>
        <taxon>Actinomycetota</taxon>
        <taxon>Actinomycetes</taxon>
        <taxon>Streptosporangiales</taxon>
        <taxon>Streptosporangiaceae</taxon>
        <taxon>Nonomuraea</taxon>
    </lineage>
</organism>
<evidence type="ECO:0000256" key="1">
    <source>
        <dbReference type="ARBA" id="ARBA00022679"/>
    </source>
</evidence>
<dbReference type="InterPro" id="IPR050832">
    <property type="entry name" value="Bact_Acetyltransf"/>
</dbReference>
<gene>
    <name evidence="4" type="ORF">ACFPUY_08385</name>
</gene>
<dbReference type="RefSeq" id="WP_219549109.1">
    <property type="nucleotide sequence ID" value="NZ_JAHKRN010000044.1"/>
</dbReference>
<evidence type="ECO:0000313" key="4">
    <source>
        <dbReference type="EMBL" id="MFC5815098.1"/>
    </source>
</evidence>
<dbReference type="InterPro" id="IPR000182">
    <property type="entry name" value="GNAT_dom"/>
</dbReference>
<reference evidence="5" key="1">
    <citation type="journal article" date="2019" name="Int. J. Syst. Evol. Microbiol.">
        <title>The Global Catalogue of Microorganisms (GCM) 10K type strain sequencing project: providing services to taxonomists for standard genome sequencing and annotation.</title>
        <authorList>
            <consortium name="The Broad Institute Genomics Platform"/>
            <consortium name="The Broad Institute Genome Sequencing Center for Infectious Disease"/>
            <person name="Wu L."/>
            <person name="Ma J."/>
        </authorList>
    </citation>
    <scope>NUCLEOTIDE SEQUENCE [LARGE SCALE GENOMIC DNA]</scope>
    <source>
        <strain evidence="5">CGMCC 4.7106</strain>
    </source>
</reference>
<dbReference type="CDD" id="cd04301">
    <property type="entry name" value="NAT_SF"/>
    <property type="match status" value="1"/>
</dbReference>
<evidence type="ECO:0000313" key="5">
    <source>
        <dbReference type="Proteomes" id="UP001596096"/>
    </source>
</evidence>
<feature type="domain" description="N-acetyltransferase" evidence="3">
    <location>
        <begin position="4"/>
        <end position="147"/>
    </location>
</feature>
<sequence length="173" mass="19882">MLHVRIRAAVHGDLVALVNSLGQEPYFRERLASQREKHGVLLVAWDGFTPIGDVYLWLDPAEEPEVRERLPGVPLLTHLEVAPEHRNQRIGTRLMGAAERRLRELGHDRVALGVDPRNRRVWPLYRRLGYVEWPHPPVPTTRRIYLPGGRVEQVPDVCRILVKDLREPRAGEG</sequence>
<dbReference type="PANTHER" id="PTHR43877:SF2">
    <property type="entry name" value="AMINOALKYLPHOSPHONATE N-ACETYLTRANSFERASE-RELATED"/>
    <property type="match status" value="1"/>
</dbReference>
<evidence type="ECO:0000256" key="2">
    <source>
        <dbReference type="ARBA" id="ARBA00023315"/>
    </source>
</evidence>
<dbReference type="PROSITE" id="PS51186">
    <property type="entry name" value="GNAT"/>
    <property type="match status" value="1"/>
</dbReference>
<dbReference type="EMBL" id="JBHSNW010000003">
    <property type="protein sequence ID" value="MFC5815098.1"/>
    <property type="molecule type" value="Genomic_DNA"/>
</dbReference>
<comment type="caution">
    <text evidence="4">The sequence shown here is derived from an EMBL/GenBank/DDBJ whole genome shotgun (WGS) entry which is preliminary data.</text>
</comment>
<keyword evidence="5" id="KW-1185">Reference proteome</keyword>
<proteinExistence type="predicted"/>
<dbReference type="EC" id="2.3.-.-" evidence="4"/>
<dbReference type="Proteomes" id="UP001596096">
    <property type="component" value="Unassembled WGS sequence"/>
</dbReference>
<dbReference type="GO" id="GO:0016746">
    <property type="term" value="F:acyltransferase activity"/>
    <property type="evidence" value="ECO:0007669"/>
    <property type="project" value="UniProtKB-KW"/>
</dbReference>
<evidence type="ECO:0000259" key="3">
    <source>
        <dbReference type="PROSITE" id="PS51186"/>
    </source>
</evidence>